<name>A0A0A9DR54_ARUDO</name>
<reference evidence="1" key="1">
    <citation type="submission" date="2014-09" db="EMBL/GenBank/DDBJ databases">
        <authorList>
            <person name="Magalhaes I.L.F."/>
            <person name="Oliveira U."/>
            <person name="Santos F.R."/>
            <person name="Vidigal T.H.D.A."/>
            <person name="Brescovit A.D."/>
            <person name="Santos A.J."/>
        </authorList>
    </citation>
    <scope>NUCLEOTIDE SEQUENCE</scope>
    <source>
        <tissue evidence="1">Shoot tissue taken approximately 20 cm above the soil surface</tissue>
    </source>
</reference>
<dbReference type="EMBL" id="GBRH01207604">
    <property type="protein sequence ID" value="JAD90291.1"/>
    <property type="molecule type" value="Transcribed_RNA"/>
</dbReference>
<sequence>MDGSSTYLAKAKNTASRLSLPGTVIFTRPNWLYDVKGTTFVAYPTRWYLPHQRHCKRR</sequence>
<dbReference type="AlphaFoldDB" id="A0A0A9DR54"/>
<proteinExistence type="predicted"/>
<protein>
    <submittedName>
        <fullName evidence="1">Uncharacterized protein</fullName>
    </submittedName>
</protein>
<reference evidence="1" key="2">
    <citation type="journal article" date="2015" name="Data Brief">
        <title>Shoot transcriptome of the giant reed, Arundo donax.</title>
        <authorList>
            <person name="Barrero R.A."/>
            <person name="Guerrero F.D."/>
            <person name="Moolhuijzen P."/>
            <person name="Goolsby J.A."/>
            <person name="Tidwell J."/>
            <person name="Bellgard S.E."/>
            <person name="Bellgard M.I."/>
        </authorList>
    </citation>
    <scope>NUCLEOTIDE SEQUENCE</scope>
    <source>
        <tissue evidence="1">Shoot tissue taken approximately 20 cm above the soil surface</tissue>
    </source>
</reference>
<accession>A0A0A9DR54</accession>
<organism evidence="1">
    <name type="scientific">Arundo donax</name>
    <name type="common">Giant reed</name>
    <name type="synonym">Donax arundinaceus</name>
    <dbReference type="NCBI Taxonomy" id="35708"/>
    <lineage>
        <taxon>Eukaryota</taxon>
        <taxon>Viridiplantae</taxon>
        <taxon>Streptophyta</taxon>
        <taxon>Embryophyta</taxon>
        <taxon>Tracheophyta</taxon>
        <taxon>Spermatophyta</taxon>
        <taxon>Magnoliopsida</taxon>
        <taxon>Liliopsida</taxon>
        <taxon>Poales</taxon>
        <taxon>Poaceae</taxon>
        <taxon>PACMAD clade</taxon>
        <taxon>Arundinoideae</taxon>
        <taxon>Arundineae</taxon>
        <taxon>Arundo</taxon>
    </lineage>
</organism>
<evidence type="ECO:0000313" key="1">
    <source>
        <dbReference type="EMBL" id="JAD90291.1"/>
    </source>
</evidence>